<dbReference type="Pfam" id="PF01243">
    <property type="entry name" value="PNPOx_N"/>
    <property type="match status" value="1"/>
</dbReference>
<dbReference type="InterPro" id="IPR012349">
    <property type="entry name" value="Split_barrel_FMN-bd"/>
</dbReference>
<organism evidence="2 3">
    <name type="scientific">Novosphingobium pentaromativorans</name>
    <dbReference type="NCBI Taxonomy" id="205844"/>
    <lineage>
        <taxon>Bacteria</taxon>
        <taxon>Pseudomonadati</taxon>
        <taxon>Pseudomonadota</taxon>
        <taxon>Alphaproteobacteria</taxon>
        <taxon>Sphingomonadales</taxon>
        <taxon>Sphingomonadaceae</taxon>
        <taxon>Novosphingobium</taxon>
    </lineage>
</organism>
<dbReference type="InterPro" id="IPR011576">
    <property type="entry name" value="Pyridox_Oxase_N"/>
</dbReference>
<dbReference type="PANTHER" id="PTHR42815:SF2">
    <property type="entry name" value="FAD-BINDING, PUTATIVE (AFU_ORTHOLOGUE AFUA_6G07600)-RELATED"/>
    <property type="match status" value="1"/>
</dbReference>
<comment type="caution">
    <text evidence="2">The sequence shown here is derived from an EMBL/GenBank/DDBJ whole genome shotgun (WGS) entry which is preliminary data.</text>
</comment>
<reference evidence="2 3" key="1">
    <citation type="submission" date="2017-08" db="EMBL/GenBank/DDBJ databases">
        <title>Infants hospitalized years apart are colonized by the same room-sourced microbial strains.</title>
        <authorList>
            <person name="Brooks B."/>
            <person name="Olm M.R."/>
            <person name="Firek B.A."/>
            <person name="Baker R."/>
            <person name="Thomas B.C."/>
            <person name="Morowitz M.J."/>
            <person name="Banfield J.F."/>
        </authorList>
    </citation>
    <scope>NUCLEOTIDE SEQUENCE [LARGE SCALE GENOMIC DNA]</scope>
    <source>
        <strain evidence="2">S2_005_002_R2_33</strain>
    </source>
</reference>
<evidence type="ECO:0000313" key="3">
    <source>
        <dbReference type="Proteomes" id="UP000249082"/>
    </source>
</evidence>
<evidence type="ECO:0000259" key="1">
    <source>
        <dbReference type="Pfam" id="PF01243"/>
    </source>
</evidence>
<dbReference type="Gene3D" id="2.30.110.10">
    <property type="entry name" value="Electron Transport, Fmn-binding Protein, Chain A"/>
    <property type="match status" value="1"/>
</dbReference>
<dbReference type="PANTHER" id="PTHR42815">
    <property type="entry name" value="FAD-BINDING, PUTATIVE (AFU_ORTHOLOGUE AFUA_6G07600)-RELATED"/>
    <property type="match status" value="1"/>
</dbReference>
<gene>
    <name evidence="2" type="ORF">DI555_04955</name>
</gene>
<protein>
    <submittedName>
        <fullName evidence="2">Pyridoxamine 5-phosphate oxidase</fullName>
    </submittedName>
</protein>
<sequence>MSGPFIDTIAGLEAVIGQTPPQMFLKDIDHLDAGALRWIGQSPLMFATFAETGAEMGAEMGEDAACVRVTLAGGSAGFAAGEGKALRVPLDLLDDPGLPRPGQSFGSLFLLPGIGETLRVNGRVRAVADGVLHVAVEECYGHCAKALIRSRLWSAEPVTAADEAAGFVAESRFLALATVSREGRADLSPKGDPAGSLARLDAGDREDVLWFADRPGNRRVDSFRNIVQQPALAMALLVPGSTRVAMVQGRAALSTDEAERARFAVQGKVPALAVRVEVEEIVLRTSAALERAGLWPLGTSSDIDPARLFLDHIKLNRTKGLAAKLARASLSVPGASEMVKKGLAQDYKDNLY</sequence>
<evidence type="ECO:0000313" key="2">
    <source>
        <dbReference type="EMBL" id="PZQ56762.1"/>
    </source>
</evidence>
<proteinExistence type="predicted"/>
<name>A0A2W5NT65_9SPHN</name>
<dbReference type="EMBL" id="QFPX01000003">
    <property type="protein sequence ID" value="PZQ56762.1"/>
    <property type="molecule type" value="Genomic_DNA"/>
</dbReference>
<feature type="domain" description="Pyridoxamine 5'-phosphate oxidase N-terminal" evidence="1">
    <location>
        <begin position="162"/>
        <end position="280"/>
    </location>
</feature>
<dbReference type="Proteomes" id="UP000249082">
    <property type="component" value="Unassembled WGS sequence"/>
</dbReference>
<dbReference type="SUPFAM" id="SSF50475">
    <property type="entry name" value="FMN-binding split barrel"/>
    <property type="match status" value="1"/>
</dbReference>
<dbReference type="AlphaFoldDB" id="A0A2W5NT65"/>
<accession>A0A2W5NT65</accession>